<keyword evidence="1" id="KW-0378">Hydrolase</keyword>
<evidence type="ECO:0000313" key="1">
    <source>
        <dbReference type="EMBL" id="MFD1912456.1"/>
    </source>
</evidence>
<organism evidence="1 2">
    <name type="scientific">Halodurantibacterium flavum</name>
    <dbReference type="NCBI Taxonomy" id="1382802"/>
    <lineage>
        <taxon>Bacteria</taxon>
        <taxon>Pseudomonadati</taxon>
        <taxon>Pseudomonadota</taxon>
        <taxon>Alphaproteobacteria</taxon>
        <taxon>Rhodobacterales</taxon>
        <taxon>Paracoccaceae</taxon>
        <taxon>Halodurantibacterium</taxon>
    </lineage>
</organism>
<dbReference type="RefSeq" id="WP_390261077.1">
    <property type="nucleotide sequence ID" value="NZ_JBHUGH010000006.1"/>
</dbReference>
<gene>
    <name evidence="1" type="ORF">ACFSGJ_09535</name>
</gene>
<dbReference type="GO" id="GO:0016787">
    <property type="term" value="F:hydrolase activity"/>
    <property type="evidence" value="ECO:0007669"/>
    <property type="project" value="UniProtKB-KW"/>
</dbReference>
<dbReference type="Gene3D" id="3.40.50.1000">
    <property type="entry name" value="HAD superfamily/HAD-like"/>
    <property type="match status" value="1"/>
</dbReference>
<comment type="caution">
    <text evidence="1">The sequence shown here is derived from an EMBL/GenBank/DDBJ whole genome shotgun (WGS) entry which is preliminary data.</text>
</comment>
<dbReference type="SFLD" id="SFLDS00003">
    <property type="entry name" value="Haloacid_Dehalogenase"/>
    <property type="match status" value="1"/>
</dbReference>
<dbReference type="Proteomes" id="UP001597353">
    <property type="component" value="Unassembled WGS sequence"/>
</dbReference>
<sequence length="196" mass="21520">MKAIVFDIGNVLVQWDPHQAFLETLGTREAVDGFMARVDFYGWNLENDRGRSIAGTLDAFEGQDRDLLAAYKDRFHLTIASPVTGTWDLLDRLSVRHPIHAITNWSAETWPTGMAVHPRIAEVFGVTIVSGEVGLLKPDPAIFALLCDRAGLDAGDCLFIDDSEKNVAGARAFGMEAHHFTGAEALERDLTARGLL</sequence>
<dbReference type="PRINTS" id="PR00413">
    <property type="entry name" value="HADHALOGNASE"/>
</dbReference>
<dbReference type="CDD" id="cd02603">
    <property type="entry name" value="HAD_sEH-N_like"/>
    <property type="match status" value="1"/>
</dbReference>
<evidence type="ECO:0000313" key="2">
    <source>
        <dbReference type="Proteomes" id="UP001597353"/>
    </source>
</evidence>
<dbReference type="InterPro" id="IPR023214">
    <property type="entry name" value="HAD_sf"/>
</dbReference>
<name>A0ABW4S4P3_9RHOB</name>
<reference evidence="2" key="1">
    <citation type="journal article" date="2019" name="Int. J. Syst. Evol. Microbiol.">
        <title>The Global Catalogue of Microorganisms (GCM) 10K type strain sequencing project: providing services to taxonomists for standard genome sequencing and annotation.</title>
        <authorList>
            <consortium name="The Broad Institute Genomics Platform"/>
            <consortium name="The Broad Institute Genome Sequencing Center for Infectious Disease"/>
            <person name="Wu L."/>
            <person name="Ma J."/>
        </authorList>
    </citation>
    <scope>NUCLEOTIDE SEQUENCE [LARGE SCALE GENOMIC DNA]</scope>
    <source>
        <strain evidence="2">CGMCC 4.7242</strain>
    </source>
</reference>
<dbReference type="SUPFAM" id="SSF56784">
    <property type="entry name" value="HAD-like"/>
    <property type="match status" value="1"/>
</dbReference>
<dbReference type="EMBL" id="JBHUGH010000006">
    <property type="protein sequence ID" value="MFD1912456.1"/>
    <property type="molecule type" value="Genomic_DNA"/>
</dbReference>
<accession>A0ABW4S4P3</accession>
<proteinExistence type="predicted"/>
<keyword evidence="2" id="KW-1185">Reference proteome</keyword>
<dbReference type="SFLD" id="SFLDG01129">
    <property type="entry name" value="C1.5:_HAD__Beta-PGM__Phosphata"/>
    <property type="match status" value="1"/>
</dbReference>
<dbReference type="PANTHER" id="PTHR43611:SF3">
    <property type="entry name" value="FLAVIN MONONUCLEOTIDE HYDROLASE 1, CHLOROPLATIC"/>
    <property type="match status" value="1"/>
</dbReference>
<dbReference type="Pfam" id="PF00702">
    <property type="entry name" value="Hydrolase"/>
    <property type="match status" value="1"/>
</dbReference>
<dbReference type="InterPro" id="IPR036412">
    <property type="entry name" value="HAD-like_sf"/>
</dbReference>
<protein>
    <submittedName>
        <fullName evidence="1">HAD family hydrolase</fullName>
    </submittedName>
</protein>
<dbReference type="NCBIfam" id="TIGR01509">
    <property type="entry name" value="HAD-SF-IA-v3"/>
    <property type="match status" value="1"/>
</dbReference>
<dbReference type="PANTHER" id="PTHR43611">
    <property type="entry name" value="ALPHA-D-GLUCOSE 1-PHOSPHATE PHOSPHATASE"/>
    <property type="match status" value="1"/>
</dbReference>
<dbReference type="InterPro" id="IPR006439">
    <property type="entry name" value="HAD-SF_hydro_IA"/>
</dbReference>